<dbReference type="PROSITE" id="PS50109">
    <property type="entry name" value="HIS_KIN"/>
    <property type="match status" value="1"/>
</dbReference>
<dbReference type="SUPFAM" id="SSF55874">
    <property type="entry name" value="ATPase domain of HSP90 chaperone/DNA topoisomerase II/histidine kinase"/>
    <property type="match status" value="1"/>
</dbReference>
<evidence type="ECO:0000259" key="11">
    <source>
        <dbReference type="PROSITE" id="PS50109"/>
    </source>
</evidence>
<evidence type="ECO:0000313" key="13">
    <source>
        <dbReference type="Proteomes" id="UP000000492"/>
    </source>
</evidence>
<reference evidence="12 13" key="1">
    <citation type="journal article" date="2012" name="BMC Genomics">
        <title>Complete genome sequence, lifestyle, and multi-drug resistance of the human pathogen Corynebacterium resistens DSM 45100 isolated from blood samples of a leukemia patient.</title>
        <authorList>
            <person name="Schroder J."/>
            <person name="Maus I."/>
            <person name="Meyer K."/>
            <person name="Wordemann S."/>
            <person name="Blom J."/>
            <person name="Jaenicke S."/>
            <person name="Schneider J."/>
            <person name="Trost E."/>
            <person name="Tauch A."/>
        </authorList>
    </citation>
    <scope>NUCLEOTIDE SEQUENCE [LARGE SCALE GENOMIC DNA]</scope>
    <source>
        <strain evidence="13">DSM 45100 / JCM 12819 / CCUG 50093 / GTC 2026 / SICGH 158</strain>
    </source>
</reference>
<comment type="catalytic activity">
    <reaction evidence="1">
        <text>ATP + protein L-histidine = ADP + protein N-phospho-L-histidine.</text>
        <dbReference type="EC" id="2.7.13.3"/>
    </reaction>
</comment>
<evidence type="ECO:0000256" key="6">
    <source>
        <dbReference type="ARBA" id="ARBA00022777"/>
    </source>
</evidence>
<dbReference type="GO" id="GO:0016036">
    <property type="term" value="P:cellular response to phosphate starvation"/>
    <property type="evidence" value="ECO:0007669"/>
    <property type="project" value="TreeGrafter"/>
</dbReference>
<evidence type="ECO:0000256" key="7">
    <source>
        <dbReference type="ARBA" id="ARBA00023012"/>
    </source>
</evidence>
<dbReference type="Pfam" id="PF00512">
    <property type="entry name" value="HisKA"/>
    <property type="match status" value="1"/>
</dbReference>
<dbReference type="PANTHER" id="PTHR45453:SF1">
    <property type="entry name" value="PHOSPHATE REGULON SENSOR PROTEIN PHOR"/>
    <property type="match status" value="1"/>
</dbReference>
<keyword evidence="10" id="KW-0812">Transmembrane</keyword>
<feature type="transmembrane region" description="Helical" evidence="10">
    <location>
        <begin position="6"/>
        <end position="27"/>
    </location>
</feature>
<dbReference type="CDD" id="cd00082">
    <property type="entry name" value="HisKA"/>
    <property type="match status" value="1"/>
</dbReference>
<dbReference type="Proteomes" id="UP000000492">
    <property type="component" value="Chromosome"/>
</dbReference>
<proteinExistence type="predicted"/>
<keyword evidence="4" id="KW-0597">Phosphoprotein</keyword>
<dbReference type="InterPro" id="IPR050351">
    <property type="entry name" value="BphY/WalK/GraS-like"/>
</dbReference>
<dbReference type="InterPro" id="IPR004358">
    <property type="entry name" value="Sig_transdc_His_kin-like_C"/>
</dbReference>
<keyword evidence="10" id="KW-1133">Transmembrane helix</keyword>
<dbReference type="AlphaFoldDB" id="F8E339"/>
<evidence type="ECO:0000313" key="12">
    <source>
        <dbReference type="EMBL" id="AEI10311.1"/>
    </source>
</evidence>
<dbReference type="InterPro" id="IPR036890">
    <property type="entry name" value="HATPase_C_sf"/>
</dbReference>
<evidence type="ECO:0000256" key="10">
    <source>
        <dbReference type="SAM" id="Phobius"/>
    </source>
</evidence>
<dbReference type="Pfam" id="PF02518">
    <property type="entry name" value="HATPase_c"/>
    <property type="match status" value="1"/>
</dbReference>
<keyword evidence="10" id="KW-0472">Membrane</keyword>
<dbReference type="eggNOG" id="COG5002">
    <property type="taxonomic scope" value="Bacteria"/>
</dbReference>
<keyword evidence="7" id="KW-0902">Two-component regulatory system</keyword>
<dbReference type="SMART" id="SM00387">
    <property type="entry name" value="HATPase_c"/>
    <property type="match status" value="1"/>
</dbReference>
<dbReference type="GO" id="GO:0000155">
    <property type="term" value="F:phosphorelay sensor kinase activity"/>
    <property type="evidence" value="ECO:0007669"/>
    <property type="project" value="InterPro"/>
</dbReference>
<sequence>MSTELIGGILAGLAVGIAIGLFVMWAYRKNIKARRNVHTRRELQSDRVSTVSQVLHHAIQSAPTAVAVVDKRRKVVLSNPSAHELGLVHERALNSAVWGVVEKVLADHEPREVNFLPPPRRSDRPVIAVAGQVQLLSLVDDRFVVVYATDDSEHVRMESARRDFVANVSHELKTPVGAVSLLVETMMEVKDDPDAVEYFGGKLHREVVRMNQMITELISLSKLQGAESLPDPDILSVDKIIDEAIDRSRMTAESAGIELKTDGKSGAMVRGDQSLLVTSVTNLLTNAINYSPEGTPVSISREVADGNVIIRVTDRGIGISQEDQKRVFERFFRVDKARSRNTGGTGLGLAIVKHVMANHGGRVTLWSRPGTGSTFALEMPAYDEEQHGPTRPVPEEPVVPQTKQIIVDDEASEHP</sequence>
<feature type="region of interest" description="Disordered" evidence="9">
    <location>
        <begin position="383"/>
        <end position="415"/>
    </location>
</feature>
<dbReference type="KEGG" id="crd:CRES_1958"/>
<protein>
    <recommendedName>
        <fullName evidence="8">Sensor-like histidine kinase SenX3</fullName>
        <ecNumber evidence="3">2.7.13.3</ecNumber>
    </recommendedName>
</protein>
<evidence type="ECO:0000256" key="5">
    <source>
        <dbReference type="ARBA" id="ARBA00022679"/>
    </source>
</evidence>
<name>F8E339_CORRG</name>
<dbReference type="SMART" id="SM00388">
    <property type="entry name" value="HisKA"/>
    <property type="match status" value="1"/>
</dbReference>
<dbReference type="Gene3D" id="1.10.287.130">
    <property type="match status" value="1"/>
</dbReference>
<comment type="subcellular location">
    <subcellularLocation>
        <location evidence="2">Cell membrane</location>
    </subcellularLocation>
</comment>
<evidence type="ECO:0000256" key="4">
    <source>
        <dbReference type="ARBA" id="ARBA00022553"/>
    </source>
</evidence>
<dbReference type="InterPro" id="IPR003661">
    <property type="entry name" value="HisK_dim/P_dom"/>
</dbReference>
<keyword evidence="6 12" id="KW-0418">Kinase</keyword>
<evidence type="ECO:0000256" key="8">
    <source>
        <dbReference type="ARBA" id="ARBA00039401"/>
    </source>
</evidence>
<evidence type="ECO:0000256" key="1">
    <source>
        <dbReference type="ARBA" id="ARBA00000085"/>
    </source>
</evidence>
<dbReference type="FunFam" id="3.30.565.10:FF:000006">
    <property type="entry name" value="Sensor histidine kinase WalK"/>
    <property type="match status" value="1"/>
</dbReference>
<dbReference type="EMBL" id="CP002857">
    <property type="protein sequence ID" value="AEI10311.1"/>
    <property type="molecule type" value="Genomic_DNA"/>
</dbReference>
<dbReference type="RefSeq" id="WP_013889293.1">
    <property type="nucleotide sequence ID" value="NC_015673.1"/>
</dbReference>
<dbReference type="InterPro" id="IPR036097">
    <property type="entry name" value="HisK_dim/P_sf"/>
</dbReference>
<keyword evidence="5 12" id="KW-0808">Transferase</keyword>
<dbReference type="SUPFAM" id="SSF47384">
    <property type="entry name" value="Homodimeric domain of signal transducing histidine kinase"/>
    <property type="match status" value="1"/>
</dbReference>
<organism evidence="12 13">
    <name type="scientific">Corynebacterium resistens (strain DSM 45100 / JCM 12819 / GTC 2026 / SICGH 158)</name>
    <dbReference type="NCBI Taxonomy" id="662755"/>
    <lineage>
        <taxon>Bacteria</taxon>
        <taxon>Bacillati</taxon>
        <taxon>Actinomycetota</taxon>
        <taxon>Actinomycetes</taxon>
        <taxon>Mycobacteriales</taxon>
        <taxon>Corynebacteriaceae</taxon>
        <taxon>Corynebacterium</taxon>
    </lineage>
</organism>
<gene>
    <name evidence="12" type="primary">tcsS4</name>
    <name evidence="12" type="ordered locus">CRES_1958</name>
</gene>
<dbReference type="PRINTS" id="PR00344">
    <property type="entry name" value="BCTRLSENSOR"/>
</dbReference>
<dbReference type="InterPro" id="IPR003594">
    <property type="entry name" value="HATPase_dom"/>
</dbReference>
<dbReference type="STRING" id="662755.CRES_1958"/>
<dbReference type="Gene3D" id="3.30.565.10">
    <property type="entry name" value="Histidine kinase-like ATPase, C-terminal domain"/>
    <property type="match status" value="1"/>
</dbReference>
<dbReference type="GO" id="GO:0005886">
    <property type="term" value="C:plasma membrane"/>
    <property type="evidence" value="ECO:0007669"/>
    <property type="project" value="UniProtKB-SubCell"/>
</dbReference>
<dbReference type="EC" id="2.7.13.3" evidence="3"/>
<feature type="domain" description="Histidine kinase" evidence="11">
    <location>
        <begin position="167"/>
        <end position="383"/>
    </location>
</feature>
<keyword evidence="13" id="KW-1185">Reference proteome</keyword>
<dbReference type="InterPro" id="IPR005467">
    <property type="entry name" value="His_kinase_dom"/>
</dbReference>
<evidence type="ECO:0000256" key="3">
    <source>
        <dbReference type="ARBA" id="ARBA00012438"/>
    </source>
</evidence>
<accession>F8E339</accession>
<evidence type="ECO:0000256" key="2">
    <source>
        <dbReference type="ARBA" id="ARBA00004236"/>
    </source>
</evidence>
<evidence type="ECO:0000256" key="9">
    <source>
        <dbReference type="SAM" id="MobiDB-lite"/>
    </source>
</evidence>
<dbReference type="PANTHER" id="PTHR45453">
    <property type="entry name" value="PHOSPHATE REGULON SENSOR PROTEIN PHOR"/>
    <property type="match status" value="1"/>
</dbReference>
<dbReference type="GO" id="GO:0004721">
    <property type="term" value="F:phosphoprotein phosphatase activity"/>
    <property type="evidence" value="ECO:0007669"/>
    <property type="project" value="TreeGrafter"/>
</dbReference>
<dbReference type="HOGENOM" id="CLU_000445_89_2_11"/>
<dbReference type="CDD" id="cd00075">
    <property type="entry name" value="HATPase"/>
    <property type="match status" value="1"/>
</dbReference>